<evidence type="ECO:0000313" key="2">
    <source>
        <dbReference type="Proteomes" id="UP001549321"/>
    </source>
</evidence>
<proteinExistence type="predicted"/>
<keyword evidence="2" id="KW-1185">Reference proteome</keyword>
<organism evidence="1 2">
    <name type="scientific">Kaistia defluvii</name>
    <dbReference type="NCBI Taxonomy" id="410841"/>
    <lineage>
        <taxon>Bacteria</taxon>
        <taxon>Pseudomonadati</taxon>
        <taxon>Pseudomonadota</taxon>
        <taxon>Alphaproteobacteria</taxon>
        <taxon>Hyphomicrobiales</taxon>
        <taxon>Kaistiaceae</taxon>
        <taxon>Kaistia</taxon>
    </lineage>
</organism>
<gene>
    <name evidence="1" type="ORF">ABIE08_001450</name>
</gene>
<protein>
    <submittedName>
        <fullName evidence="1">Uncharacterized protein</fullName>
    </submittedName>
</protein>
<dbReference type="Proteomes" id="UP001549321">
    <property type="component" value="Unassembled WGS sequence"/>
</dbReference>
<accession>A0ABV2QWZ2</accession>
<sequence length="71" mass="7785">MRGTPRFSFSSVSMVRGFLTDPTLEFPDVFVAEVRAASADFDVSAQDRSERPECYSGFPALSSFFHGEGSP</sequence>
<dbReference type="EMBL" id="JBEPSM010000001">
    <property type="protein sequence ID" value="MET4633537.1"/>
    <property type="molecule type" value="Genomic_DNA"/>
</dbReference>
<dbReference type="RefSeq" id="WP_354549877.1">
    <property type="nucleotide sequence ID" value="NZ_JBEPSM010000001.1"/>
</dbReference>
<comment type="caution">
    <text evidence="1">The sequence shown here is derived from an EMBL/GenBank/DDBJ whole genome shotgun (WGS) entry which is preliminary data.</text>
</comment>
<reference evidence="1 2" key="1">
    <citation type="submission" date="2024-06" db="EMBL/GenBank/DDBJ databases">
        <title>Sorghum-associated microbial communities from plants grown in Nebraska, USA.</title>
        <authorList>
            <person name="Schachtman D."/>
        </authorList>
    </citation>
    <scope>NUCLEOTIDE SEQUENCE [LARGE SCALE GENOMIC DNA]</scope>
    <source>
        <strain evidence="1 2">3207</strain>
    </source>
</reference>
<evidence type="ECO:0000313" key="1">
    <source>
        <dbReference type="EMBL" id="MET4633537.1"/>
    </source>
</evidence>
<name>A0ABV2QWZ2_9HYPH</name>